<dbReference type="EC" id="1.-.-.-" evidence="7"/>
<evidence type="ECO:0000256" key="1">
    <source>
        <dbReference type="ARBA" id="ARBA00007118"/>
    </source>
</evidence>
<dbReference type="OrthoDB" id="9804207at2"/>
<dbReference type="PANTHER" id="PTHR43821:SF1">
    <property type="entry name" value="NAD(P)H NITROREDUCTASE YDJA-RELATED"/>
    <property type="match status" value="1"/>
</dbReference>
<dbReference type="AlphaFoldDB" id="A0A093VNX8"/>
<dbReference type="STRING" id="55207.KP22_04735"/>
<keyword evidence="2 7" id="KW-0285">Flavoprotein</keyword>
<dbReference type="EMBL" id="JQHM01000001">
    <property type="protein sequence ID" value="KFX07397.1"/>
    <property type="molecule type" value="Genomic_DNA"/>
</dbReference>
<evidence type="ECO:0000313" key="13">
    <source>
        <dbReference type="Proteomes" id="UP000032874"/>
    </source>
</evidence>
<evidence type="ECO:0000313" key="10">
    <source>
        <dbReference type="EMBL" id="KFX07397.1"/>
    </source>
</evidence>
<dbReference type="InterPro" id="IPR026021">
    <property type="entry name" value="YdjA-like"/>
</dbReference>
<dbReference type="RefSeq" id="WP_039300071.1">
    <property type="nucleotide sequence ID" value="NZ_JAODTE010000001.1"/>
</dbReference>
<dbReference type="PIRSF" id="PIRSF000232">
    <property type="entry name" value="YdjA"/>
    <property type="match status" value="1"/>
</dbReference>
<dbReference type="InterPro" id="IPR000415">
    <property type="entry name" value="Nitroreductase-like"/>
</dbReference>
<dbReference type="Proteomes" id="UP000032869">
    <property type="component" value="Unassembled WGS sequence"/>
</dbReference>
<feature type="binding site" description="in other chain" evidence="8">
    <location>
        <begin position="131"/>
        <end position="133"/>
    </location>
    <ligand>
        <name>FMN</name>
        <dbReference type="ChEBI" id="CHEBI:58210"/>
        <note>ligand shared between dimeric partners</note>
    </ligand>
</feature>
<dbReference type="Gene3D" id="3.40.109.10">
    <property type="entry name" value="NADH Oxidase"/>
    <property type="match status" value="1"/>
</dbReference>
<dbReference type="PANTHER" id="PTHR43821">
    <property type="entry name" value="NAD(P)H NITROREDUCTASE YDJA-RELATED"/>
    <property type="match status" value="1"/>
</dbReference>
<protein>
    <recommendedName>
        <fullName evidence="7">Putative NAD(P)H nitroreductase</fullName>
        <ecNumber evidence="7">1.-.-.-</ecNumber>
    </recommendedName>
</protein>
<dbReference type="EMBL" id="JQHL01000001">
    <property type="protein sequence ID" value="KFX22298.1"/>
    <property type="molecule type" value="Genomic_DNA"/>
</dbReference>
<evidence type="ECO:0000313" key="12">
    <source>
        <dbReference type="Proteomes" id="UP000032869"/>
    </source>
</evidence>
<dbReference type="Pfam" id="PF00881">
    <property type="entry name" value="Nitroreductase"/>
    <property type="match status" value="1"/>
</dbReference>
<evidence type="ECO:0000259" key="9">
    <source>
        <dbReference type="Pfam" id="PF00881"/>
    </source>
</evidence>
<evidence type="ECO:0000256" key="6">
    <source>
        <dbReference type="ARBA" id="ARBA00023027"/>
    </source>
</evidence>
<evidence type="ECO:0000256" key="7">
    <source>
        <dbReference type="PIRNR" id="PIRNR000232"/>
    </source>
</evidence>
<organism evidence="10 13">
    <name type="scientific">Pectobacterium betavasculorum</name>
    <dbReference type="NCBI Taxonomy" id="55207"/>
    <lineage>
        <taxon>Bacteria</taxon>
        <taxon>Pseudomonadati</taxon>
        <taxon>Pseudomonadota</taxon>
        <taxon>Gammaproteobacteria</taxon>
        <taxon>Enterobacterales</taxon>
        <taxon>Pectobacteriaceae</taxon>
        <taxon>Pectobacterium</taxon>
    </lineage>
</organism>
<dbReference type="eggNOG" id="COG0778">
    <property type="taxonomic scope" value="Bacteria"/>
</dbReference>
<keyword evidence="5 7" id="KW-0560">Oxidoreductase</keyword>
<keyword evidence="3 7" id="KW-0288">FMN</keyword>
<dbReference type="InterPro" id="IPR029479">
    <property type="entry name" value="Nitroreductase"/>
</dbReference>
<dbReference type="Proteomes" id="UP000032874">
    <property type="component" value="Unassembled WGS sequence"/>
</dbReference>
<accession>A0A093VNX8</accession>
<keyword evidence="12" id="KW-1185">Reference proteome</keyword>
<name>A0A093VNX8_9GAMM</name>
<sequence>MDALELLLNRRSASRLTAPAPTGDALNNIIHAGMRAPDHGAIQPWRFFMIENEGLDRFSTLLTRAARQDGLDEAGIDKARQAPYRAPLIITVVAHCEENPKVPLWEQIVSAGCAVQAMQMAALAQGFNGIWRSGAWTHNTLVREAFNCREQDEIVGFLYLGTPQLKASTTVTPLDTDAFVHYF</sequence>
<dbReference type="CDD" id="cd02135">
    <property type="entry name" value="YdjA-like"/>
    <property type="match status" value="1"/>
</dbReference>
<evidence type="ECO:0000256" key="4">
    <source>
        <dbReference type="ARBA" id="ARBA00022857"/>
    </source>
</evidence>
<dbReference type="NCBIfam" id="NF008088">
    <property type="entry name" value="PRK10828.1"/>
    <property type="match status" value="1"/>
</dbReference>
<feature type="binding site" evidence="8">
    <location>
        <position position="35"/>
    </location>
    <ligand>
        <name>FMN</name>
        <dbReference type="ChEBI" id="CHEBI:58210"/>
        <note>ligand shared between dimeric partners</note>
    </ligand>
</feature>
<feature type="binding site" description="in other chain" evidence="8">
    <location>
        <begin position="10"/>
        <end position="12"/>
    </location>
    <ligand>
        <name>FMN</name>
        <dbReference type="ChEBI" id="CHEBI:58210"/>
        <note>ligand shared between dimeric partners</note>
    </ligand>
</feature>
<comment type="similarity">
    <text evidence="1 7">Belongs to the nitroreductase family.</text>
</comment>
<evidence type="ECO:0000256" key="2">
    <source>
        <dbReference type="ARBA" id="ARBA00022630"/>
    </source>
</evidence>
<evidence type="ECO:0000256" key="5">
    <source>
        <dbReference type="ARBA" id="ARBA00023002"/>
    </source>
</evidence>
<evidence type="ECO:0000256" key="3">
    <source>
        <dbReference type="ARBA" id="ARBA00022643"/>
    </source>
</evidence>
<feature type="binding site" evidence="8">
    <location>
        <position position="39"/>
    </location>
    <ligand>
        <name>FMN</name>
        <dbReference type="ChEBI" id="CHEBI:58210"/>
        <note>ligand shared between dimeric partners</note>
    </ligand>
</feature>
<dbReference type="InterPro" id="IPR052530">
    <property type="entry name" value="NAD(P)H_nitroreductase"/>
</dbReference>
<feature type="domain" description="Nitroreductase" evidence="9">
    <location>
        <begin position="8"/>
        <end position="161"/>
    </location>
</feature>
<proteinExistence type="inferred from homology"/>
<comment type="caution">
    <text evidence="10">The sequence shown here is derived from an EMBL/GenBank/DDBJ whole genome shotgun (WGS) entry which is preliminary data.</text>
</comment>
<evidence type="ECO:0000256" key="8">
    <source>
        <dbReference type="PIRSR" id="PIRSR000232-1"/>
    </source>
</evidence>
<reference evidence="12 13" key="1">
    <citation type="submission" date="2014-08" db="EMBL/GenBank/DDBJ databases">
        <title>Genome sequences of NCPPB Pectobacterium isolates.</title>
        <authorList>
            <person name="Glover R.H."/>
            <person name="Sapp M."/>
            <person name="Elphinstone J."/>
        </authorList>
    </citation>
    <scope>NUCLEOTIDE SEQUENCE [LARGE SCALE GENOMIC DNA]</scope>
    <source>
        <strain evidence="11 12">NCPPB 2793</strain>
        <strain evidence="10 13">NCPPB 2795</strain>
    </source>
</reference>
<dbReference type="SUPFAM" id="SSF55469">
    <property type="entry name" value="FMN-dependent nitroreductase-like"/>
    <property type="match status" value="1"/>
</dbReference>
<keyword evidence="4 7" id="KW-0521">NADP</keyword>
<dbReference type="GO" id="GO:0016491">
    <property type="term" value="F:oxidoreductase activity"/>
    <property type="evidence" value="ECO:0007669"/>
    <property type="project" value="UniProtKB-UniRule"/>
</dbReference>
<gene>
    <name evidence="11" type="ORF">JV35_03800</name>
    <name evidence="10" type="ORF">KP22_04735</name>
</gene>
<evidence type="ECO:0000313" key="11">
    <source>
        <dbReference type="EMBL" id="KFX22298.1"/>
    </source>
</evidence>
<comment type="cofactor">
    <cofactor evidence="8">
        <name>FMN</name>
        <dbReference type="ChEBI" id="CHEBI:58210"/>
    </cofactor>
    <text evidence="8">Binds 1 FMN per subunit.</text>
</comment>
<keyword evidence="6 7" id="KW-0520">NAD</keyword>